<protein>
    <submittedName>
        <fullName evidence="3">Glycosyltransferase</fullName>
    </submittedName>
</protein>
<feature type="region of interest" description="Disordered" evidence="1">
    <location>
        <begin position="359"/>
        <end position="426"/>
    </location>
</feature>
<organism evidence="3 4">
    <name type="scientific">Salinimicrobium oceani</name>
    <dbReference type="NCBI Taxonomy" id="2722702"/>
    <lineage>
        <taxon>Bacteria</taxon>
        <taxon>Pseudomonadati</taxon>
        <taxon>Bacteroidota</taxon>
        <taxon>Flavobacteriia</taxon>
        <taxon>Flavobacteriales</taxon>
        <taxon>Flavobacteriaceae</taxon>
        <taxon>Salinimicrobium</taxon>
    </lineage>
</organism>
<evidence type="ECO:0000256" key="1">
    <source>
        <dbReference type="SAM" id="MobiDB-lite"/>
    </source>
</evidence>
<dbReference type="EMBL" id="JAAVJR010000010">
    <property type="protein sequence ID" value="NJW54034.1"/>
    <property type="molecule type" value="Genomic_DNA"/>
</dbReference>
<comment type="caution">
    <text evidence="3">The sequence shown here is derived from an EMBL/GenBank/DDBJ whole genome shotgun (WGS) entry which is preliminary data.</text>
</comment>
<dbReference type="Proteomes" id="UP000703674">
    <property type="component" value="Unassembled WGS sequence"/>
</dbReference>
<feature type="compositionally biased region" description="Basic and acidic residues" evidence="1">
    <location>
        <begin position="359"/>
        <end position="384"/>
    </location>
</feature>
<keyword evidence="4" id="KW-1185">Reference proteome</keyword>
<proteinExistence type="predicted"/>
<dbReference type="InterPro" id="IPR001296">
    <property type="entry name" value="Glyco_trans_1"/>
</dbReference>
<evidence type="ECO:0000259" key="2">
    <source>
        <dbReference type="Pfam" id="PF00534"/>
    </source>
</evidence>
<dbReference type="SUPFAM" id="SSF53756">
    <property type="entry name" value="UDP-Glycosyltransferase/glycogen phosphorylase"/>
    <property type="match status" value="1"/>
</dbReference>
<dbReference type="Pfam" id="PF00534">
    <property type="entry name" value="Glycos_transf_1"/>
    <property type="match status" value="1"/>
</dbReference>
<dbReference type="RefSeq" id="WP_168139120.1">
    <property type="nucleotide sequence ID" value="NZ_JAAVJR010000010.1"/>
</dbReference>
<name>A0ABX1D0I8_9FLAO</name>
<gene>
    <name evidence="3" type="ORF">HC175_14025</name>
</gene>
<reference evidence="3 4" key="1">
    <citation type="submission" date="2020-03" db="EMBL/GenBank/DDBJ databases">
        <title>Salinimicrobium sp. nov, isolated from SCS.</title>
        <authorList>
            <person name="Cao W.R."/>
        </authorList>
    </citation>
    <scope>NUCLEOTIDE SEQUENCE [LARGE SCALE GENOMIC DNA]</scope>
    <source>
        <strain evidence="4">J15B91</strain>
    </source>
</reference>
<sequence length="471" mass="53917">MRFAIFTHVEHLKREGRYYAYAPYVREMNIWLRHVEEVEVVGTRRQGDWGTGGLGDEETRRKGDLGTRGVEKNVIPYEHSKLTFTEVPAFNFLNFSSAVKAIIKIPYIFFQMFDAMRRADHLHLRCPGNVGLLACICQIFFPGKQKSAKYAGNWDPAAKQPWTYRLQKWILSNTFVTRNMQVLVYGEWPDQTKNVVPFFTASFTEGEKVEVLKRTFSAPFIFLFVGNLVEGKQPLEAVRLVEGLIINNELLVPGTSVCLKIYGSGPERERLETYVREKQLEQYVTFKGSRPLEELKQAYQKTHFVILPSRSEGWPKALAEGMFFGCVPIATPVSCVPWMLGGGSRGILISKSEFGGRHVESGKRKLESENQEPRAKNQDGEKKWSVVPARRGGSGQWSEGDQSQQPTANVQKQKMSGQRTEDRGQDVVKILQLLADQEEMERMSEEAKKWSQQYTLEKFEEAIREVLKNKK</sequence>
<accession>A0ABX1D0I8</accession>
<feature type="compositionally biased region" description="Polar residues" evidence="1">
    <location>
        <begin position="396"/>
        <end position="418"/>
    </location>
</feature>
<evidence type="ECO:0000313" key="4">
    <source>
        <dbReference type="Proteomes" id="UP000703674"/>
    </source>
</evidence>
<dbReference type="Gene3D" id="3.40.50.2000">
    <property type="entry name" value="Glycogen Phosphorylase B"/>
    <property type="match status" value="1"/>
</dbReference>
<evidence type="ECO:0000313" key="3">
    <source>
        <dbReference type="EMBL" id="NJW54034.1"/>
    </source>
</evidence>
<dbReference type="PANTHER" id="PTHR12526">
    <property type="entry name" value="GLYCOSYLTRANSFERASE"/>
    <property type="match status" value="1"/>
</dbReference>
<feature type="domain" description="Glycosyl transferase family 1" evidence="2">
    <location>
        <begin position="218"/>
        <end position="351"/>
    </location>
</feature>